<sequence>MASDRDSSSPAPVAISSDDRSRILDPKYYSSIGAALGPLFDRASMRVTMRADADWGIGLLMAGIAIELTARVFLLSQAFGNPNVSLAARREKHWSFARLQSMLLLVLPLISHPVTNHQPVRLRDLAIRRNCNALYIKSALP</sequence>
<organism evidence="1 2">
    <name type="scientific">Phyllachora maydis</name>
    <dbReference type="NCBI Taxonomy" id="1825666"/>
    <lineage>
        <taxon>Eukaryota</taxon>
        <taxon>Fungi</taxon>
        <taxon>Dikarya</taxon>
        <taxon>Ascomycota</taxon>
        <taxon>Pezizomycotina</taxon>
        <taxon>Sordariomycetes</taxon>
        <taxon>Sordariomycetidae</taxon>
        <taxon>Phyllachorales</taxon>
        <taxon>Phyllachoraceae</taxon>
        <taxon>Phyllachora</taxon>
    </lineage>
</organism>
<protein>
    <submittedName>
        <fullName evidence="1">Uncharacterized protein</fullName>
    </submittedName>
</protein>
<keyword evidence="2" id="KW-1185">Reference proteome</keyword>
<comment type="caution">
    <text evidence="1">The sequence shown here is derived from an EMBL/GenBank/DDBJ whole genome shotgun (WGS) entry which is preliminary data.</text>
</comment>
<reference evidence="1" key="1">
    <citation type="journal article" date="2023" name="Mol. Plant Microbe Interact.">
        <title>Elucidating the Obligate Nature and Biological Capacity of an Invasive Fungal Corn Pathogen.</title>
        <authorList>
            <person name="MacCready J.S."/>
            <person name="Roggenkamp E.M."/>
            <person name="Gdanetz K."/>
            <person name="Chilvers M.I."/>
        </authorList>
    </citation>
    <scope>NUCLEOTIDE SEQUENCE</scope>
    <source>
        <strain evidence="1">PM02</strain>
    </source>
</reference>
<evidence type="ECO:0000313" key="1">
    <source>
        <dbReference type="EMBL" id="KAK2066245.1"/>
    </source>
</evidence>
<proteinExistence type="predicted"/>
<gene>
    <name evidence="1" type="ORF">P8C59_000080</name>
</gene>
<dbReference type="AlphaFoldDB" id="A0AAD9HW93"/>
<name>A0AAD9HW93_9PEZI</name>
<dbReference type="EMBL" id="JAQQPM010000001">
    <property type="protein sequence ID" value="KAK2066245.1"/>
    <property type="molecule type" value="Genomic_DNA"/>
</dbReference>
<evidence type="ECO:0000313" key="2">
    <source>
        <dbReference type="Proteomes" id="UP001217918"/>
    </source>
</evidence>
<dbReference type="Proteomes" id="UP001217918">
    <property type="component" value="Unassembled WGS sequence"/>
</dbReference>
<accession>A0AAD9HW93</accession>